<comment type="function">
    <text evidence="8">Ligates lysine onto the cytidine present at position 34 of the AUA codon-specific tRNA(Ile) that contains the anticodon CAU, in an ATP-dependent manner. Cytidine is converted to lysidine, thus changing the amino acid specificity of the tRNA from methionine to isoleucine.</text>
</comment>
<evidence type="ECO:0000256" key="1">
    <source>
        <dbReference type="ARBA" id="ARBA00004496"/>
    </source>
</evidence>
<dbReference type="InterPro" id="IPR011063">
    <property type="entry name" value="TilS/TtcA_N"/>
</dbReference>
<dbReference type="SMART" id="SM00977">
    <property type="entry name" value="TilS_C"/>
    <property type="match status" value="1"/>
</dbReference>
<dbReference type="PANTHER" id="PTHR43033:SF1">
    <property type="entry name" value="TRNA(ILE)-LYSIDINE SYNTHASE-RELATED"/>
    <property type="match status" value="1"/>
</dbReference>
<comment type="domain">
    <text evidence="8">The N-terminal region contains the highly conserved SGGXDS motif, predicted to be a P-loop motif involved in ATP binding.</text>
</comment>
<dbReference type="HAMAP" id="MF_01161">
    <property type="entry name" value="tRNA_Ile_lys_synt"/>
    <property type="match status" value="1"/>
</dbReference>
<keyword evidence="4 8" id="KW-0819">tRNA processing</keyword>
<dbReference type="SUPFAM" id="SSF52402">
    <property type="entry name" value="Adenine nucleotide alpha hydrolases-like"/>
    <property type="match status" value="1"/>
</dbReference>
<dbReference type="Pfam" id="PF09179">
    <property type="entry name" value="TilS"/>
    <property type="match status" value="1"/>
</dbReference>
<dbReference type="InterPro" id="IPR012094">
    <property type="entry name" value="tRNA_Ile_lys_synt"/>
</dbReference>
<gene>
    <name evidence="8 10" type="primary">tilS</name>
    <name evidence="10" type="ORF">RALSY_40364</name>
</gene>
<keyword evidence="2 8" id="KW-0963">Cytoplasm</keyword>
<sequence length="437" mass="45951">MPAVAVALSGGRDSAALLHAAAAWRDVAGAPVRLVALHVHHGLQADADAWEAACARMAAAVGAEFHVRRVRVSADAGRGIEEAAREARYAALDALCAEAGATLLLTAHHLDDQAETVLLQLLRGAGLDGLSAMPMARQRRVTLLRPWLDVPRSDIDAYARAHALAWVEDPSNDDARYARNALRPLLAGMAGHFPAYRASLARSAAHLAEAAALIEEVAQADLARIAPAGALALADLATLSGPRQRAVLRAWLAGAGLLRAVSSRRLEDLRTQLLSARADGALCVRLPGAHVRRYRGQAWIEVAGQPGAGPAACPIAVAQFDPTQPEVQRVDVAEWGGALVFSPAQAEGIDARILQAPLSLTARRGGERIVLRPGGPSRALKQAYQEAGIPAWARARLPLLYAGDRLVFAAGLGLDRSAVATGPGWRIAWLPAGATTR</sequence>
<evidence type="ECO:0000256" key="6">
    <source>
        <dbReference type="ARBA" id="ARBA00022840"/>
    </source>
</evidence>
<name>G3A6Q8_9RALS</name>
<dbReference type="InterPro" id="IPR014729">
    <property type="entry name" value="Rossmann-like_a/b/a_fold"/>
</dbReference>
<evidence type="ECO:0000259" key="9">
    <source>
        <dbReference type="SMART" id="SM00977"/>
    </source>
</evidence>
<dbReference type="GO" id="GO:0032267">
    <property type="term" value="F:tRNA(Ile)-lysidine synthase activity"/>
    <property type="evidence" value="ECO:0007669"/>
    <property type="project" value="UniProtKB-EC"/>
</dbReference>
<comment type="subcellular location">
    <subcellularLocation>
        <location evidence="1 8">Cytoplasm</location>
    </subcellularLocation>
</comment>
<dbReference type="EC" id="6.3.4.19" evidence="8"/>
<accession>G3A6Q8</accession>
<dbReference type="Gene3D" id="1.20.59.20">
    <property type="match status" value="1"/>
</dbReference>
<dbReference type="Pfam" id="PF11734">
    <property type="entry name" value="TilS_C"/>
    <property type="match status" value="1"/>
</dbReference>
<keyword evidence="5 8" id="KW-0547">Nucleotide-binding</keyword>
<feature type="binding site" evidence="8">
    <location>
        <begin position="9"/>
        <end position="14"/>
    </location>
    <ligand>
        <name>ATP</name>
        <dbReference type="ChEBI" id="CHEBI:30616"/>
    </ligand>
</feature>
<dbReference type="NCBIfam" id="TIGR02432">
    <property type="entry name" value="lysidine_TilS_N"/>
    <property type="match status" value="1"/>
</dbReference>
<evidence type="ECO:0000256" key="8">
    <source>
        <dbReference type="HAMAP-Rule" id="MF_01161"/>
    </source>
</evidence>
<dbReference type="Pfam" id="PF01171">
    <property type="entry name" value="ATP_bind_3"/>
    <property type="match status" value="1"/>
</dbReference>
<organism evidence="10">
    <name type="scientific">Ralstonia syzygii R24</name>
    <dbReference type="NCBI Taxonomy" id="907261"/>
    <lineage>
        <taxon>Bacteria</taxon>
        <taxon>Pseudomonadati</taxon>
        <taxon>Pseudomonadota</taxon>
        <taxon>Betaproteobacteria</taxon>
        <taxon>Burkholderiales</taxon>
        <taxon>Burkholderiaceae</taxon>
        <taxon>Ralstonia</taxon>
        <taxon>Ralstonia solanacearum species complex</taxon>
    </lineage>
</organism>
<dbReference type="CDD" id="cd01992">
    <property type="entry name" value="TilS_N"/>
    <property type="match status" value="1"/>
</dbReference>
<comment type="catalytic activity">
    <reaction evidence="7 8">
        <text>cytidine(34) in tRNA(Ile2) + L-lysine + ATP = lysidine(34) in tRNA(Ile2) + AMP + diphosphate + H(+)</text>
        <dbReference type="Rhea" id="RHEA:43744"/>
        <dbReference type="Rhea" id="RHEA-COMP:10625"/>
        <dbReference type="Rhea" id="RHEA-COMP:10670"/>
        <dbReference type="ChEBI" id="CHEBI:15378"/>
        <dbReference type="ChEBI" id="CHEBI:30616"/>
        <dbReference type="ChEBI" id="CHEBI:32551"/>
        <dbReference type="ChEBI" id="CHEBI:33019"/>
        <dbReference type="ChEBI" id="CHEBI:82748"/>
        <dbReference type="ChEBI" id="CHEBI:83665"/>
        <dbReference type="ChEBI" id="CHEBI:456215"/>
        <dbReference type="EC" id="6.3.4.19"/>
    </reaction>
</comment>
<dbReference type="SUPFAM" id="SSF82829">
    <property type="entry name" value="MesJ substrate recognition domain-like"/>
    <property type="match status" value="1"/>
</dbReference>
<evidence type="ECO:0000256" key="4">
    <source>
        <dbReference type="ARBA" id="ARBA00022694"/>
    </source>
</evidence>
<dbReference type="GO" id="GO:0005524">
    <property type="term" value="F:ATP binding"/>
    <property type="evidence" value="ECO:0007669"/>
    <property type="project" value="UniProtKB-UniRule"/>
</dbReference>
<protein>
    <recommendedName>
        <fullName evidence="8">tRNA(Ile)-lysidine synthase</fullName>
        <ecNumber evidence="8">6.3.4.19</ecNumber>
    </recommendedName>
    <alternativeName>
        <fullName evidence="8">tRNA(Ile)-2-lysyl-cytidine synthase</fullName>
    </alternativeName>
    <alternativeName>
        <fullName evidence="8">tRNA(Ile)-lysidine synthetase</fullName>
    </alternativeName>
</protein>
<keyword evidence="6 8" id="KW-0067">ATP-binding</keyword>
<comment type="similarity">
    <text evidence="8">Belongs to the tRNA(Ile)-lysidine synthase family.</text>
</comment>
<dbReference type="Gene3D" id="3.40.50.620">
    <property type="entry name" value="HUPs"/>
    <property type="match status" value="1"/>
</dbReference>
<dbReference type="InterPro" id="IPR012796">
    <property type="entry name" value="Lysidine-tRNA-synth_C"/>
</dbReference>
<dbReference type="GO" id="GO:0006400">
    <property type="term" value="P:tRNA modification"/>
    <property type="evidence" value="ECO:0007669"/>
    <property type="project" value="UniProtKB-UniRule"/>
</dbReference>
<dbReference type="NCBIfam" id="TIGR02433">
    <property type="entry name" value="lysidine_TilS_C"/>
    <property type="match status" value="1"/>
</dbReference>
<dbReference type="InterPro" id="IPR012795">
    <property type="entry name" value="tRNA_Ile_lys_synt_N"/>
</dbReference>
<dbReference type="SUPFAM" id="SSF56037">
    <property type="entry name" value="PheT/TilS domain"/>
    <property type="match status" value="1"/>
</dbReference>
<evidence type="ECO:0000313" key="10">
    <source>
        <dbReference type="EMBL" id="CCA86155.1"/>
    </source>
</evidence>
<evidence type="ECO:0000256" key="5">
    <source>
        <dbReference type="ARBA" id="ARBA00022741"/>
    </source>
</evidence>
<proteinExistence type="inferred from homology"/>
<dbReference type="GO" id="GO:0005737">
    <property type="term" value="C:cytoplasm"/>
    <property type="evidence" value="ECO:0007669"/>
    <property type="project" value="UniProtKB-SubCell"/>
</dbReference>
<feature type="domain" description="Lysidine-tRNA(Ile) synthetase C-terminal" evidence="9">
    <location>
        <begin position="358"/>
        <end position="429"/>
    </location>
</feature>
<dbReference type="PANTHER" id="PTHR43033">
    <property type="entry name" value="TRNA(ILE)-LYSIDINE SYNTHASE-RELATED"/>
    <property type="match status" value="1"/>
</dbReference>
<dbReference type="InterPro" id="IPR015262">
    <property type="entry name" value="tRNA_Ile_lys_synt_subst-bd"/>
</dbReference>
<dbReference type="AlphaFoldDB" id="G3A6Q8"/>
<keyword evidence="3 8" id="KW-0436">Ligase</keyword>
<evidence type="ECO:0000256" key="7">
    <source>
        <dbReference type="ARBA" id="ARBA00048539"/>
    </source>
</evidence>
<dbReference type="EMBL" id="FR854089">
    <property type="protein sequence ID" value="CCA86155.1"/>
    <property type="molecule type" value="Genomic_DNA"/>
</dbReference>
<reference evidence="10" key="2">
    <citation type="submission" date="2011-04" db="EMBL/GenBank/DDBJ databases">
        <authorList>
            <person name="Genoscope - CEA"/>
        </authorList>
    </citation>
    <scope>NUCLEOTIDE SEQUENCE</scope>
    <source>
        <strain evidence="10">R24</strain>
    </source>
</reference>
<reference evidence="10" key="1">
    <citation type="journal article" date="2011" name="PLoS ONE">
        <title>Ralstonia syzygii, the Blood Disease Bacterium and some Asian R. solanacearum strains form a single genomic species despite divergent lifestyles.</title>
        <authorList>
            <person name="Remenant B."/>
            <person name="de Cambiaire J.C."/>
            <person name="Cellier G."/>
            <person name="Jacobs J.M."/>
            <person name="Mangenot S."/>
            <person name="Barbe V."/>
            <person name="Lajus A."/>
            <person name="Vallenet D."/>
            <person name="Medigue C."/>
            <person name="Fegan M."/>
            <person name="Allen C."/>
            <person name="Prior P."/>
        </authorList>
    </citation>
    <scope>NUCLEOTIDE SEQUENCE</scope>
    <source>
        <strain evidence="10">R24</strain>
    </source>
</reference>
<evidence type="ECO:0000256" key="3">
    <source>
        <dbReference type="ARBA" id="ARBA00022598"/>
    </source>
</evidence>
<evidence type="ECO:0000256" key="2">
    <source>
        <dbReference type="ARBA" id="ARBA00022490"/>
    </source>
</evidence>